<dbReference type="GO" id="GO:0006508">
    <property type="term" value="P:proteolysis"/>
    <property type="evidence" value="ECO:0007669"/>
    <property type="project" value="InterPro"/>
</dbReference>
<keyword evidence="1" id="KW-0812">Transmembrane</keyword>
<proteinExistence type="predicted"/>
<dbReference type="PANTHER" id="PTHR33471:SF7">
    <property type="entry name" value="ATP-DEPENDENT ZINC METALLOPROTEASE-RELATED"/>
    <property type="match status" value="1"/>
</dbReference>
<reference evidence="2" key="2">
    <citation type="submission" date="2020-11" db="EMBL/GenBank/DDBJ databases">
        <authorList>
            <person name="Cecchin M."/>
            <person name="Marcolungo L."/>
            <person name="Rossato M."/>
            <person name="Girolomoni L."/>
            <person name="Cosentino E."/>
            <person name="Cuine S."/>
            <person name="Li-Beisson Y."/>
            <person name="Delledonne M."/>
            <person name="Ballottari M."/>
        </authorList>
    </citation>
    <scope>NUCLEOTIDE SEQUENCE</scope>
    <source>
        <strain evidence="2">211/11P</strain>
        <tissue evidence="2">Whole cell</tissue>
    </source>
</reference>
<dbReference type="PANTHER" id="PTHR33471">
    <property type="entry name" value="ATP-DEPENDENT ZINC METALLOPROTEASE-RELATED"/>
    <property type="match status" value="1"/>
</dbReference>
<gene>
    <name evidence="2" type="ORF">D9Q98_000573</name>
</gene>
<keyword evidence="1" id="KW-0472">Membrane</keyword>
<feature type="transmembrane region" description="Helical" evidence="1">
    <location>
        <begin position="132"/>
        <end position="152"/>
    </location>
</feature>
<dbReference type="Proteomes" id="UP001055712">
    <property type="component" value="Unassembled WGS sequence"/>
</dbReference>
<dbReference type="AlphaFoldDB" id="A0A9D4TYM6"/>
<dbReference type="SUPFAM" id="SSF140990">
    <property type="entry name" value="FtsH protease domain-like"/>
    <property type="match status" value="1"/>
</dbReference>
<keyword evidence="3" id="KW-1185">Reference proteome</keyword>
<evidence type="ECO:0000313" key="3">
    <source>
        <dbReference type="Proteomes" id="UP001055712"/>
    </source>
</evidence>
<name>A0A9D4TYM6_CHLVU</name>
<keyword evidence="1" id="KW-1133">Transmembrane helix</keyword>
<feature type="transmembrane region" description="Helical" evidence="1">
    <location>
        <begin position="158"/>
        <end position="178"/>
    </location>
</feature>
<reference evidence="2" key="1">
    <citation type="journal article" date="2019" name="Plant J.">
        <title>Chlorella vulgaris genome assembly and annotation reveals the molecular basis for metabolic acclimation to high light conditions.</title>
        <authorList>
            <person name="Cecchin M."/>
            <person name="Marcolungo L."/>
            <person name="Rossato M."/>
            <person name="Girolomoni L."/>
            <person name="Cosentino E."/>
            <person name="Cuine S."/>
            <person name="Li-Beisson Y."/>
            <person name="Delledonne M."/>
            <person name="Ballottari M."/>
        </authorList>
    </citation>
    <scope>NUCLEOTIDE SEQUENCE</scope>
    <source>
        <strain evidence="2">211/11P</strain>
    </source>
</reference>
<evidence type="ECO:0000313" key="2">
    <source>
        <dbReference type="EMBL" id="KAI3438132.1"/>
    </source>
</evidence>
<protein>
    <submittedName>
        <fullName evidence="2">Uncharacterized protein</fullName>
    </submittedName>
</protein>
<dbReference type="GO" id="GO:0005524">
    <property type="term" value="F:ATP binding"/>
    <property type="evidence" value="ECO:0007669"/>
    <property type="project" value="InterPro"/>
</dbReference>
<comment type="caution">
    <text evidence="2">The sequence shown here is derived from an EMBL/GenBank/DDBJ whole genome shotgun (WGS) entry which is preliminary data.</text>
</comment>
<dbReference type="OrthoDB" id="66620at2759"/>
<accession>A0A9D4TYM6</accession>
<evidence type="ECO:0000256" key="1">
    <source>
        <dbReference type="SAM" id="Phobius"/>
    </source>
</evidence>
<dbReference type="InterPro" id="IPR037219">
    <property type="entry name" value="Peptidase_M41-like"/>
</dbReference>
<organism evidence="2 3">
    <name type="scientific">Chlorella vulgaris</name>
    <name type="common">Green alga</name>
    <dbReference type="NCBI Taxonomy" id="3077"/>
    <lineage>
        <taxon>Eukaryota</taxon>
        <taxon>Viridiplantae</taxon>
        <taxon>Chlorophyta</taxon>
        <taxon>core chlorophytes</taxon>
        <taxon>Trebouxiophyceae</taxon>
        <taxon>Chlorellales</taxon>
        <taxon>Chlorellaceae</taxon>
        <taxon>Chlorella clade</taxon>
        <taxon>Chlorella</taxon>
    </lineage>
</organism>
<sequence>MVSFAVAPATCGFVKPALRSRAPARRPLVQQRVRSEAGQSAPAAAGPSADKLFSDLDIDLDNYRRAPASVRQEVSGEVLTTVQKLAAAGAVPKWGAAVADLPERRSLMMGELRMVGVKQPEKIAQVSVRNDAAFLFSVVGTTSVAAVVLGQLPGDWGFFSAYLVGGISLAVLAIGSINPGILQFAIDRFSVVFPDYKERVVRHEAAHFLTGYLLGVPVANYSLTLGKEHTDFAEGKLQKRLIAGSLNEQEVDQLSVIAMAGATSEAMKYEEVMGQNADMFDLQRIMSRGKMSNQAQQNQTRWACYQAASMLRKYNAEYEALQAAMARGASVVECIKAIEAA</sequence>
<dbReference type="GO" id="GO:0004176">
    <property type="term" value="F:ATP-dependent peptidase activity"/>
    <property type="evidence" value="ECO:0007669"/>
    <property type="project" value="InterPro"/>
</dbReference>
<dbReference type="EMBL" id="SIDB01000001">
    <property type="protein sequence ID" value="KAI3438132.1"/>
    <property type="molecule type" value="Genomic_DNA"/>
</dbReference>
<dbReference type="GO" id="GO:0004222">
    <property type="term" value="F:metalloendopeptidase activity"/>
    <property type="evidence" value="ECO:0007669"/>
    <property type="project" value="InterPro"/>
</dbReference>